<comment type="caution">
    <text evidence="2">The sequence shown here is derived from an EMBL/GenBank/DDBJ whole genome shotgun (WGS) entry which is preliminary data.</text>
</comment>
<evidence type="ECO:0000313" key="2">
    <source>
        <dbReference type="EMBL" id="KAA8490867.1"/>
    </source>
</evidence>
<dbReference type="AlphaFoldDB" id="A0A5J4YK48"/>
<keyword evidence="1" id="KW-0812">Transmembrane</keyword>
<reference evidence="3" key="1">
    <citation type="journal article" date="2019" name="Nat. Commun.">
        <title>Expansion of phycobilisome linker gene families in mesophilic red algae.</title>
        <authorList>
            <person name="Lee J."/>
            <person name="Kim D."/>
            <person name="Bhattacharya D."/>
            <person name="Yoon H.S."/>
        </authorList>
    </citation>
    <scope>NUCLEOTIDE SEQUENCE [LARGE SCALE GENOMIC DNA]</scope>
    <source>
        <strain evidence="3">CCMP 1328</strain>
    </source>
</reference>
<keyword evidence="3" id="KW-1185">Reference proteome</keyword>
<dbReference type="OrthoDB" id="953at2759"/>
<proteinExistence type="predicted"/>
<dbReference type="OMA" id="IFFKVHD"/>
<sequence>MRSRPGFRNLGANWQNYSSQIASRVWSLRLAGATRSAREKRSAGCDGTSTMYIPDHFIAEWRDARNYGILDSRGWWMNPWPFWGWVETFTKVAAWLFVLRIRSPGVKASHTSVLTWMQAGPAYKAEVAVMFVACFFLLLAILDRLLLYREVISMAFVFPNNLAHWSVLYTMLHGPELLSTRHYRAFLWLMLLGDVSKLIFFKVHDFNIKALAKHALYLLVTLYAIAYAVILTLDYHTGASLSMARKAR</sequence>
<keyword evidence="1" id="KW-1133">Transmembrane helix</keyword>
<gene>
    <name evidence="2" type="ORF">FVE85_1314</name>
</gene>
<accession>A0A5J4YK48</accession>
<feature type="transmembrane region" description="Helical" evidence="1">
    <location>
        <begin position="215"/>
        <end position="233"/>
    </location>
</feature>
<evidence type="ECO:0000313" key="3">
    <source>
        <dbReference type="Proteomes" id="UP000324585"/>
    </source>
</evidence>
<feature type="transmembrane region" description="Helical" evidence="1">
    <location>
        <begin position="185"/>
        <end position="203"/>
    </location>
</feature>
<protein>
    <submittedName>
        <fullName evidence="2">Uncharacterized protein</fullName>
    </submittedName>
</protein>
<evidence type="ECO:0000256" key="1">
    <source>
        <dbReference type="SAM" id="Phobius"/>
    </source>
</evidence>
<organism evidence="2 3">
    <name type="scientific">Porphyridium purpureum</name>
    <name type="common">Red alga</name>
    <name type="synonym">Porphyridium cruentum</name>
    <dbReference type="NCBI Taxonomy" id="35688"/>
    <lineage>
        <taxon>Eukaryota</taxon>
        <taxon>Rhodophyta</taxon>
        <taxon>Bangiophyceae</taxon>
        <taxon>Porphyridiales</taxon>
        <taxon>Porphyridiaceae</taxon>
        <taxon>Porphyridium</taxon>
    </lineage>
</organism>
<dbReference type="EMBL" id="VRMN01000018">
    <property type="protein sequence ID" value="KAA8490867.1"/>
    <property type="molecule type" value="Genomic_DNA"/>
</dbReference>
<feature type="transmembrane region" description="Helical" evidence="1">
    <location>
        <begin position="121"/>
        <end position="142"/>
    </location>
</feature>
<keyword evidence="1" id="KW-0472">Membrane</keyword>
<name>A0A5J4YK48_PORPP</name>
<dbReference type="Proteomes" id="UP000324585">
    <property type="component" value="Unassembled WGS sequence"/>
</dbReference>